<keyword evidence="8" id="KW-1185">Reference proteome</keyword>
<dbReference type="SUPFAM" id="SSF52540">
    <property type="entry name" value="P-loop containing nucleoside triphosphate hydrolases"/>
    <property type="match status" value="1"/>
</dbReference>
<comment type="similarity">
    <text evidence="1">Belongs to the SMC family. SbcC subfamily.</text>
</comment>
<evidence type="ECO:0000256" key="1">
    <source>
        <dbReference type="ARBA" id="ARBA00006930"/>
    </source>
</evidence>
<feature type="coiled-coil region" evidence="4">
    <location>
        <begin position="698"/>
        <end position="799"/>
    </location>
</feature>
<keyword evidence="4" id="KW-0175">Coiled coil</keyword>
<evidence type="ECO:0000313" key="7">
    <source>
        <dbReference type="EMBL" id="NDL68262.1"/>
    </source>
</evidence>
<comment type="caution">
    <text evidence="7">The sequence shown here is derived from an EMBL/GenBank/DDBJ whole genome shotgun (WGS) entry which is preliminary data.</text>
</comment>
<dbReference type="Pfam" id="PF13558">
    <property type="entry name" value="SbcC_Walker_B"/>
    <property type="match status" value="1"/>
</dbReference>
<dbReference type="PANTHER" id="PTHR32114">
    <property type="entry name" value="ABC TRANSPORTER ABCH.3"/>
    <property type="match status" value="1"/>
</dbReference>
<protein>
    <recommendedName>
        <fullName evidence="3">Nuclease SbcCD subunit C</fullName>
    </recommendedName>
</protein>
<dbReference type="AlphaFoldDB" id="A0A7X5HX43"/>
<feature type="coiled-coil region" evidence="4">
    <location>
        <begin position="397"/>
        <end position="440"/>
    </location>
</feature>
<comment type="subunit">
    <text evidence="2">Heterodimer of SbcC and SbcD.</text>
</comment>
<name>A0A7X5HX43_9FIRM</name>
<dbReference type="EMBL" id="JAAEEH010000032">
    <property type="protein sequence ID" value="NDL68262.1"/>
    <property type="molecule type" value="Genomic_DNA"/>
</dbReference>
<dbReference type="RefSeq" id="WP_162370985.1">
    <property type="nucleotide sequence ID" value="NZ_JAAEEH010000032.1"/>
</dbReference>
<feature type="coiled-coil region" evidence="4">
    <location>
        <begin position="483"/>
        <end position="510"/>
    </location>
</feature>
<organism evidence="7 8">
    <name type="scientific">Anaerotalea alkaliphila</name>
    <dbReference type="NCBI Taxonomy" id="2662126"/>
    <lineage>
        <taxon>Bacteria</taxon>
        <taxon>Bacillati</taxon>
        <taxon>Bacillota</taxon>
        <taxon>Clostridia</taxon>
        <taxon>Eubacteriales</taxon>
        <taxon>Anaerotalea</taxon>
    </lineage>
</organism>
<gene>
    <name evidence="7" type="ORF">GXN74_10965</name>
</gene>
<dbReference type="GO" id="GO:0006302">
    <property type="term" value="P:double-strand break repair"/>
    <property type="evidence" value="ECO:0007669"/>
    <property type="project" value="InterPro"/>
</dbReference>
<dbReference type="PANTHER" id="PTHR32114:SF2">
    <property type="entry name" value="ABC TRANSPORTER ABCH.3"/>
    <property type="match status" value="1"/>
</dbReference>
<evidence type="ECO:0000313" key="8">
    <source>
        <dbReference type="Proteomes" id="UP000461585"/>
    </source>
</evidence>
<dbReference type="InterPro" id="IPR038729">
    <property type="entry name" value="Rad50/SbcC_AAA"/>
</dbReference>
<feature type="domain" description="Rad50/SbcC-type AAA" evidence="6">
    <location>
        <begin position="5"/>
        <end position="216"/>
    </location>
</feature>
<feature type="region of interest" description="Disordered" evidence="5">
    <location>
        <begin position="355"/>
        <end position="380"/>
    </location>
</feature>
<evidence type="ECO:0000256" key="2">
    <source>
        <dbReference type="ARBA" id="ARBA00011322"/>
    </source>
</evidence>
<accession>A0A7X5HX43</accession>
<proteinExistence type="inferred from homology"/>
<dbReference type="Proteomes" id="UP000461585">
    <property type="component" value="Unassembled WGS sequence"/>
</dbReference>
<evidence type="ECO:0000256" key="3">
    <source>
        <dbReference type="ARBA" id="ARBA00013368"/>
    </source>
</evidence>
<sequence>MRPLRLEMSAFGPYAKVQTIDFTELSDRRLFLVTGPTGAGKTTIFDAISYALYGESSGDLRTAEGLRSHFAREGDLTKVTLEFSLRGKTYRVERVPRQTKKKTRGEGFTEQAPTAELVLLEGEEAPARVVVGISEVNAKVEEVIGLNAQQFKQIMMIPQGEFRKLLTASSKDREQVLNKLFDTELYGMVQRQLEEERKKTANELDGIKERRSYVLDKIKVPDGEHPLARMLELSDKNMAAILEELDRLLGEDSQALGVLQGEVQALERKRTRELEARAGAQAMNEKIARHRILEESLKAHLEGAEGNRRREEVLDLGRKAWQVRPLEEALLERARERDGKATALDRTRTAWESARKSLEEAEEGVQKAKSPEQARKREDRKSLLQNLRSMVEKAGKLEALREKLELLDGKLEALRKRQLLEEEQRKEEGLALDKALAQRETLDGADEALMRTREAYKEGKDRLNLLAKALLQLEEAAGREKPLEAAQARVRVLEKDWQEAARNLQALQRDYHLNQAALLAKELASGMPCPVCGSLEHPAPAQAVSRIVEASDLEAGEELRAKAQQRHQAALDARRDLKAERETFLAQGLALLEELGPEFTGRTRTWLAEEQKSRSAALQGLEQAGKTLLAQVELRKKLDLDIKGMGERKASWERESRQAAEEEKRLLGDWNLLQGQKDALEQDVPVQWREKGPLLQEIGTLEETVRKEEEHLVELEHLRDKEKETATGLQASLGALEETLASLARTLEEGERKFKEALEEKGFPGVEAYRAAAMEPEAMERLEEEIRNHQTTGIRLNQSLADSSREIQGAAPIPLEGFDSAIRLLEERRDSLQTSLGQTRGRLEDNTKTREELLEIRRSLETLEESYGVVGRLAAVANGRNQKNITFERYVLAALLADIVEAANLRLSKMTGNRYQLRRADAVEDKRKQAGLDLEVFDEYTGRARPVRTLSGGETFKASLAMALGLSDVVQSYAGGVQLDTMFIDEGFGTLDPESLDQAISCLIDLQKMGRMIGIISHVPELKERIDARLEVDGDPTGSHARFVL</sequence>
<dbReference type="Gene3D" id="3.40.50.300">
    <property type="entry name" value="P-loop containing nucleotide triphosphate hydrolases"/>
    <property type="match status" value="2"/>
</dbReference>
<dbReference type="GO" id="GO:0016887">
    <property type="term" value="F:ATP hydrolysis activity"/>
    <property type="evidence" value="ECO:0007669"/>
    <property type="project" value="InterPro"/>
</dbReference>
<evidence type="ECO:0000259" key="6">
    <source>
        <dbReference type="Pfam" id="PF13476"/>
    </source>
</evidence>
<evidence type="ECO:0000256" key="5">
    <source>
        <dbReference type="SAM" id="MobiDB-lite"/>
    </source>
</evidence>
<evidence type="ECO:0000256" key="4">
    <source>
        <dbReference type="SAM" id="Coils"/>
    </source>
</evidence>
<reference evidence="7 8" key="1">
    <citation type="submission" date="2020-01" db="EMBL/GenBank/DDBJ databases">
        <title>Anaeroalcalibacter tamaniensis gen. nov., sp. nov., moderately halophilic strictly anaerobic fermenter bacterium from mud volcano of Taman peninsula.</title>
        <authorList>
            <person name="Frolova A."/>
            <person name="Merkel A.Y."/>
            <person name="Slobodkin A.I."/>
        </authorList>
    </citation>
    <scope>NUCLEOTIDE SEQUENCE [LARGE SCALE GENOMIC DNA]</scope>
    <source>
        <strain evidence="7 8">F-3ap</strain>
    </source>
</reference>
<dbReference type="Pfam" id="PF13476">
    <property type="entry name" value="AAA_23"/>
    <property type="match status" value="1"/>
</dbReference>
<dbReference type="InterPro" id="IPR027417">
    <property type="entry name" value="P-loop_NTPase"/>
</dbReference>